<evidence type="ECO:0000256" key="1">
    <source>
        <dbReference type="SAM" id="MobiDB-lite"/>
    </source>
</evidence>
<dbReference type="Proteomes" id="UP000247409">
    <property type="component" value="Unassembled WGS sequence"/>
</dbReference>
<feature type="region of interest" description="Disordered" evidence="1">
    <location>
        <begin position="1"/>
        <end position="21"/>
    </location>
</feature>
<organism evidence="2 3">
    <name type="scientific">Gracilariopsis chorda</name>
    <dbReference type="NCBI Taxonomy" id="448386"/>
    <lineage>
        <taxon>Eukaryota</taxon>
        <taxon>Rhodophyta</taxon>
        <taxon>Florideophyceae</taxon>
        <taxon>Rhodymeniophycidae</taxon>
        <taxon>Gracilariales</taxon>
        <taxon>Gracilariaceae</taxon>
        <taxon>Gracilariopsis</taxon>
    </lineage>
</organism>
<dbReference type="EMBL" id="NBIV01000104">
    <property type="protein sequence ID" value="PXF44019.1"/>
    <property type="molecule type" value="Genomic_DNA"/>
</dbReference>
<reference evidence="2 3" key="1">
    <citation type="journal article" date="2018" name="Mol. Biol. Evol.">
        <title>Analysis of the draft genome of the red seaweed Gracilariopsis chorda provides insights into genome size evolution in Rhodophyta.</title>
        <authorList>
            <person name="Lee J."/>
            <person name="Yang E.C."/>
            <person name="Graf L."/>
            <person name="Yang J.H."/>
            <person name="Qiu H."/>
            <person name="Zel Zion U."/>
            <person name="Chan C.X."/>
            <person name="Stephens T.G."/>
            <person name="Weber A.P.M."/>
            <person name="Boo G.H."/>
            <person name="Boo S.M."/>
            <person name="Kim K.M."/>
            <person name="Shin Y."/>
            <person name="Jung M."/>
            <person name="Lee S.J."/>
            <person name="Yim H.S."/>
            <person name="Lee J.H."/>
            <person name="Bhattacharya D."/>
            <person name="Yoon H.S."/>
        </authorList>
    </citation>
    <scope>NUCLEOTIDE SEQUENCE [LARGE SCALE GENOMIC DNA]</scope>
    <source>
        <strain evidence="2 3">SKKU-2015</strain>
        <tissue evidence="2">Whole body</tissue>
    </source>
</reference>
<protein>
    <submittedName>
        <fullName evidence="2">Uncharacterized protein</fullName>
    </submittedName>
</protein>
<keyword evidence="3" id="KW-1185">Reference proteome</keyword>
<accession>A0A2V3IPN7</accession>
<proteinExistence type="predicted"/>
<feature type="compositionally biased region" description="Polar residues" evidence="1">
    <location>
        <begin position="1"/>
        <end position="14"/>
    </location>
</feature>
<evidence type="ECO:0000313" key="3">
    <source>
        <dbReference type="Proteomes" id="UP000247409"/>
    </source>
</evidence>
<feature type="region of interest" description="Disordered" evidence="1">
    <location>
        <begin position="41"/>
        <end position="63"/>
    </location>
</feature>
<feature type="compositionally biased region" description="Basic and acidic residues" evidence="1">
    <location>
        <begin position="46"/>
        <end position="63"/>
    </location>
</feature>
<evidence type="ECO:0000313" key="2">
    <source>
        <dbReference type="EMBL" id="PXF44019.1"/>
    </source>
</evidence>
<gene>
    <name evidence="2" type="ORF">BWQ96_06252</name>
</gene>
<comment type="caution">
    <text evidence="2">The sequence shown here is derived from an EMBL/GenBank/DDBJ whole genome shotgun (WGS) entry which is preliminary data.</text>
</comment>
<dbReference type="AlphaFoldDB" id="A0A2V3IPN7"/>
<sequence length="165" mass="18140">MQTTDASDKNGQPNSERDGLSARVMLAVGNNKTTLKFSQIQAETSGENRDAHREGVNAREEGHPEYDADRSTMLMICGLRAERAAELSEKVREVIFDAPGIEAGLSVENTTKLLVNTCSLNRYLHSCWSFAVTQWDLLVEAALDSKEDVLCPFSQNENGMLEGSS</sequence>
<name>A0A2V3IPN7_9FLOR</name>